<keyword evidence="3" id="KW-1185">Reference proteome</keyword>
<gene>
    <name evidence="2" type="ORF">YM304_06720</name>
</gene>
<organism evidence="2 3">
    <name type="scientific">Ilumatobacter coccineus (strain NBRC 103263 / KCTC 29153 / YM16-304)</name>
    <dbReference type="NCBI Taxonomy" id="1313172"/>
    <lineage>
        <taxon>Bacteria</taxon>
        <taxon>Bacillati</taxon>
        <taxon>Actinomycetota</taxon>
        <taxon>Acidimicrobiia</taxon>
        <taxon>Acidimicrobiales</taxon>
        <taxon>Ilumatobacteraceae</taxon>
        <taxon>Ilumatobacter</taxon>
    </lineage>
</organism>
<evidence type="ECO:0000313" key="3">
    <source>
        <dbReference type="Proteomes" id="UP000011863"/>
    </source>
</evidence>
<protein>
    <recommendedName>
        <fullName evidence="4">Type II secretion system protein</fullName>
    </recommendedName>
</protein>
<evidence type="ECO:0000256" key="1">
    <source>
        <dbReference type="SAM" id="Phobius"/>
    </source>
</evidence>
<name>A0A6C7EAC9_ILUCY</name>
<accession>A0A6C7EAC9</accession>
<dbReference type="RefSeq" id="WP_015440234.1">
    <property type="nucleotide sequence ID" value="NC_020520.1"/>
</dbReference>
<dbReference type="Proteomes" id="UP000011863">
    <property type="component" value="Chromosome"/>
</dbReference>
<evidence type="ECO:0000313" key="2">
    <source>
        <dbReference type="EMBL" id="BAN00986.1"/>
    </source>
</evidence>
<keyword evidence="1" id="KW-0472">Membrane</keyword>
<reference evidence="2 3" key="1">
    <citation type="journal article" date="2013" name="Int. J. Syst. Evol. Microbiol.">
        <title>Ilumatobacter nonamiense sp. nov. and Ilumatobacter coccineum sp. nov., isolated from seashore sand.</title>
        <authorList>
            <person name="Matsumoto A."/>
            <person name="Kasai H."/>
            <person name="Matsuo Y."/>
            <person name="Shizuri Y."/>
            <person name="Ichikawa N."/>
            <person name="Fujita N."/>
            <person name="Omura S."/>
            <person name="Takahashi Y."/>
        </authorList>
    </citation>
    <scope>NUCLEOTIDE SEQUENCE [LARGE SCALE GENOMIC DNA]</scope>
    <source>
        <strain evidence="3">NBRC 103263 / KCTC 29153 / YM16-304</strain>
    </source>
</reference>
<dbReference type="EMBL" id="AP012057">
    <property type="protein sequence ID" value="BAN00986.1"/>
    <property type="molecule type" value="Genomic_DNA"/>
</dbReference>
<keyword evidence="1" id="KW-0812">Transmembrane</keyword>
<proteinExistence type="predicted"/>
<feature type="transmembrane region" description="Helical" evidence="1">
    <location>
        <begin position="25"/>
        <end position="47"/>
    </location>
</feature>
<keyword evidence="1" id="KW-1133">Transmembrane helix</keyword>
<sequence>MGGETPSAAHEQRSEHDRGSTLLEIVISIVLLGTIVASLVTAVLTMVRASSTVYEAARVETVLLNAGDQVDRSRQQCNYDTVVQAAALAEGWPAEQITVSVEVLQANTGDESADWAPQDCGTTLEPFDVQRLTISATHPTQAITRTLMVVKSDVN</sequence>
<dbReference type="AlphaFoldDB" id="A0A6C7EAC9"/>
<evidence type="ECO:0008006" key="4">
    <source>
        <dbReference type="Google" id="ProtNLM"/>
    </source>
</evidence>
<dbReference type="KEGG" id="aym:YM304_06720"/>